<feature type="compositionally biased region" description="Basic and acidic residues" evidence="14">
    <location>
        <begin position="797"/>
        <end position="807"/>
    </location>
</feature>
<dbReference type="Pfam" id="PF00096">
    <property type="entry name" value="zf-C2H2"/>
    <property type="match status" value="2"/>
</dbReference>
<protein>
    <submittedName>
        <fullName evidence="15">ATBF1</fullName>
    </submittedName>
</protein>
<feature type="region of interest" description="Disordered" evidence="14">
    <location>
        <begin position="753"/>
        <end position="834"/>
    </location>
</feature>
<organism evidence="15 16">
    <name type="scientific">Lepeophtheirus salmonis</name>
    <name type="common">Salmon louse</name>
    <name type="synonym">Caligus salmonis</name>
    <dbReference type="NCBI Taxonomy" id="72036"/>
    <lineage>
        <taxon>Eukaryota</taxon>
        <taxon>Metazoa</taxon>
        <taxon>Ecdysozoa</taxon>
        <taxon>Arthropoda</taxon>
        <taxon>Crustacea</taxon>
        <taxon>Multicrustacea</taxon>
        <taxon>Hexanauplia</taxon>
        <taxon>Copepoda</taxon>
        <taxon>Siphonostomatoida</taxon>
        <taxon>Caligidae</taxon>
        <taxon>Lepeophtheirus</taxon>
    </lineage>
</organism>
<evidence type="ECO:0000256" key="9">
    <source>
        <dbReference type="ARBA" id="ARBA00023163"/>
    </source>
</evidence>
<dbReference type="Proteomes" id="UP000675881">
    <property type="component" value="Chromosome 5"/>
</dbReference>
<feature type="compositionally biased region" description="Acidic residues" evidence="14">
    <location>
        <begin position="883"/>
        <end position="892"/>
    </location>
</feature>
<evidence type="ECO:0000256" key="5">
    <source>
        <dbReference type="ARBA" id="ARBA00022833"/>
    </source>
</evidence>
<sequence length="2281" mass="250914">MITDENEDVAKFDGKIVYNPDGSAYILEDDNLDILLPKHDGSIIDRSGASPPWMMVHSYRVYSARGGVDLKTRGCALSSSSKVPLSLLSVPIKPILMCFICKLSFGCSKSFMNHGTSGKNKEALVSFLEPVNPDKSSSSGAISSPNSSSSFSKVPPPSLCNDSDPNGPASSYMRPPSVKSHSEVDNFSSAASQLGARRTPDSERSCSGATPNEMAAAMMAAAAAASRKNSPSPIAFPTNANMLQGTTIGACPDHVNGRPTGIECPKCDLILNASRMPGGIAWNTSRNSCKTLKCPKCNWHYKYQETLEIHMKEKHPDNETTCIYCITGQQHPRLARGETYTCGYKPYRCEVCNYSTTTKGNLSIHMQSDKHLNNMQELQNGGGSVPPSSSSAGGPLENNNSSSPNSPKVNPPLSSPSIAVSSPQNTISSVPKPNWRCDICNYETNVARNLRIHMTSEKHTQNVLALQQNAKNISALTHQMSNPVGGPTDPKQQLLQGFGLLAAAAASSNPDASAMADLAYNQALLTQLIQQQQSMGLLPNDHHVQDVMMNNEAVLPPKPEVDPNPRYLFTCCVCNDFGSDSLEPLSAHLSSDRTKSRENEVSLVIAGNYLCQLCNYKTNLKANFQLHCKTDKHLQRLNHVNHIKEGGPGNEWKLRFLSNVNPVELRCNACDFFTNSPHKLQVHVASQQHQISSVLFAHLQKSEERLNSSFGKEGGEDLNYECLLCQFSAKGKHLLPQSPEGNLSQTDIGDIFRVSDDRGSSNKLKSHHHHQHHQQQGAEELTTSSTSSVSNHHHTHNNSDHKTEKRTRNNSNNHNNNNNTKSSPTTSPSSCPLCSEKFTGQDSLEDHASAVHSVNAEGIARLQSLINGSHWLNNENKQVKESSEEENMEVDEESKGSHNDEGPSSSSPFQDPSNCSPSSPSDKYQDPSRPFKCDICRESFTQKNILLVHYNSVSHLNQLKKSSTSDTQQPLSIPTPEKSPSKGSALEALLGNIKKDTDDEVKPYKCNICKVAYTQGSTLDIHIRSVLHQTKASKLQELILSGQIDLSKPLIEQPDPQQIQDQHKKMLTDMLSPKSLNSTGSSNPQSSPNVRSSSPINQSSPQSSPLATSLSQKNASSPEEHHHESANPDAIANFVKNFMPGGDGKAVAAALSSIPDAKKSILTCLKKSLQKKARIEEEEESEETTMSRLSPKKSSSSVEEEDKKFMTNEQNRSLDSEAFRYPCPICKKGFLSSWSLKSHTDEAHKDIITQELLEKYIDKLRSEQNHLDEEMPVETAPKEHSSISREDNSPQSPSVRSSTPHATPQQPPNLLEMQEVIQRAMMQQMNPMMMQMAQLQGLNPLAAMNLYPPLIPPGLLPGSQNMHGGMLDPKVLALMAAGSNKSPEELKNLNPHAAFMQMLAQQQQQQQQTASSLAGNNKMPQIPPMEPFSFPPTPPDAHHLPKQSASLSNQSQQPAPVTTPSQETGGKRARTRISDDQLKILRSHFDINNSPAEETLNLMSSQTGLPLKDSPYNFSNPPSTKLNLEEYEKSGETKITPLKPEEQGEYIQNELKKEVEPEVTKNEAKIARASSPESNISDSNHSKTDIPSDSNGSSNLTLSRLLAAGGSPLPPNLLPNFPAFPTNPAAMPNYLSNLANRMSQEMNNSVPRPHSPQQSCGGSQTNSSGKRANRTRFTDYQIKVLQEFFENNAYPKDDDLEYLSKLLGLSPRVIVVWFQNARQKARKIYENQPAGNECSPVASNTSSSSVSGAVGATVAVMSNNNADSDSEQNNAGRFTRTPGLNYQCKKCLLVFQRYYELIRHQKQHCYKEEDAKRSAQAQKAAGVAAAQYVGQYNSNNSEDSNHSNDRSVHSPLVNEEDLVRQYVGNNPFLSGAFQQQSQHQQQSQALNQQQTSNHHSGHDEEIDEDMENESDENSLCSTPSSSKRKLSDDGTELDAEELQNREKRLRTTITQEQLDFFIPKISEVVQVWFQNTRARERKGLYIKPELNHDENFLMKCPMCPNVSPFKSRLSWESHIGTYHPDLMENDDVVVPDSIASLIPNSASAYNLQSSMRKYYEDTMKRFMNDMQENNKEQGVGVAVGGGAVGALDLTSSDMETLSDHILDEDRDPNGDSSSQYGGNKRFRTQMTGLQIKMMKAIFENYKTPSMSECHGLGKEIGLQKRVVQVWFQNARAKEKRAKLQYSQSNGGIEPPQESVPPVPDECHICSYKYGSHYSVQDHIFSKSHLDKLRTALEAGLYEPESPGQIITGGVVAAGGNTNVSSGGNTPLGGGGGEPLQMLQNK</sequence>
<feature type="region of interest" description="Disordered" evidence="14">
    <location>
        <begin position="2261"/>
        <end position="2281"/>
    </location>
</feature>
<comment type="subcellular location">
    <subcellularLocation>
        <location evidence="1 12 13">Nucleus</location>
    </subcellularLocation>
</comment>
<keyword evidence="6" id="KW-0805">Transcription regulation</keyword>
<feature type="region of interest" description="Disordered" evidence="14">
    <location>
        <begin position="135"/>
        <end position="209"/>
    </location>
</feature>
<dbReference type="PROSITE" id="PS00028">
    <property type="entry name" value="ZINC_FINGER_C2H2_1"/>
    <property type="match status" value="6"/>
</dbReference>
<proteinExistence type="predicted"/>
<feature type="compositionally biased region" description="Polar residues" evidence="14">
    <location>
        <begin position="1289"/>
        <end position="1304"/>
    </location>
</feature>
<dbReference type="FunFam" id="3.30.160.60:FF:000081">
    <property type="entry name" value="Zinc finger homeobox protein 4"/>
    <property type="match status" value="1"/>
</dbReference>
<feature type="compositionally biased region" description="Low complexity" evidence="14">
    <location>
        <begin position="385"/>
        <end position="408"/>
    </location>
</feature>
<dbReference type="SUPFAM" id="SSF46689">
    <property type="entry name" value="Homeodomain-like"/>
    <property type="match status" value="4"/>
</dbReference>
<feature type="compositionally biased region" description="Basic and acidic residues" evidence="14">
    <location>
        <begin position="1554"/>
        <end position="1566"/>
    </location>
</feature>
<keyword evidence="5" id="KW-0862">Zinc</keyword>
<keyword evidence="16" id="KW-1185">Reference proteome</keyword>
<dbReference type="SMART" id="SM00389">
    <property type="entry name" value="HOX"/>
    <property type="match status" value="4"/>
</dbReference>
<feature type="compositionally biased region" description="Low complexity" evidence="14">
    <location>
        <begin position="912"/>
        <end position="921"/>
    </location>
</feature>
<feature type="compositionally biased region" description="Basic and acidic residues" evidence="14">
    <location>
        <begin position="1276"/>
        <end position="1288"/>
    </location>
</feature>
<dbReference type="PROSITE" id="PS50071">
    <property type="entry name" value="HOMEOBOX_2"/>
    <property type="match status" value="2"/>
</dbReference>
<dbReference type="OrthoDB" id="6417226at2759"/>
<evidence type="ECO:0000256" key="10">
    <source>
        <dbReference type="ARBA" id="ARBA00023242"/>
    </source>
</evidence>
<feature type="DNA-binding region" description="Homeobox" evidence="12">
    <location>
        <begin position="2119"/>
        <end position="2178"/>
    </location>
</feature>
<dbReference type="InterPro" id="IPR013087">
    <property type="entry name" value="Znf_C2H2_type"/>
</dbReference>
<dbReference type="InterPro" id="IPR036236">
    <property type="entry name" value="Znf_C2H2_sf"/>
</dbReference>
<dbReference type="GO" id="GO:0000981">
    <property type="term" value="F:DNA-binding transcription factor activity, RNA polymerase II-specific"/>
    <property type="evidence" value="ECO:0007669"/>
    <property type="project" value="TreeGrafter"/>
</dbReference>
<feature type="compositionally biased region" description="Polar residues" evidence="14">
    <location>
        <begin position="1409"/>
        <end position="1419"/>
    </location>
</feature>
<evidence type="ECO:0000256" key="6">
    <source>
        <dbReference type="ARBA" id="ARBA00023015"/>
    </source>
</evidence>
<evidence type="ECO:0000256" key="11">
    <source>
        <dbReference type="PROSITE-ProRule" id="PRU00042"/>
    </source>
</evidence>
<dbReference type="PROSITE" id="PS50157">
    <property type="entry name" value="ZINC_FINGER_C2H2_2"/>
    <property type="match status" value="6"/>
</dbReference>
<evidence type="ECO:0000256" key="13">
    <source>
        <dbReference type="RuleBase" id="RU000682"/>
    </source>
</evidence>
<dbReference type="Pfam" id="PF00046">
    <property type="entry name" value="Homeodomain"/>
    <property type="match status" value="2"/>
</dbReference>
<dbReference type="Gene3D" id="1.10.10.60">
    <property type="entry name" value="Homeodomain-like"/>
    <property type="match status" value="3"/>
</dbReference>
<keyword evidence="3" id="KW-0677">Repeat</keyword>
<evidence type="ECO:0000256" key="7">
    <source>
        <dbReference type="ARBA" id="ARBA00023125"/>
    </source>
</evidence>
<feature type="compositionally biased region" description="Low complexity" evidence="14">
    <location>
        <begin position="1092"/>
        <end position="1105"/>
    </location>
</feature>
<dbReference type="CDD" id="cd00086">
    <property type="entry name" value="homeodomain"/>
    <property type="match status" value="4"/>
</dbReference>
<keyword evidence="8 12" id="KW-0371">Homeobox</keyword>
<feature type="compositionally biased region" description="Low complexity" evidence="14">
    <location>
        <begin position="136"/>
        <end position="153"/>
    </location>
</feature>
<feature type="compositionally biased region" description="Polar residues" evidence="14">
    <location>
        <begin position="418"/>
        <end position="429"/>
    </location>
</feature>
<keyword evidence="10 12" id="KW-0539">Nucleus</keyword>
<feature type="region of interest" description="Disordered" evidence="14">
    <location>
        <begin position="1072"/>
        <end position="1126"/>
    </location>
</feature>
<dbReference type="InterPro" id="IPR001356">
    <property type="entry name" value="HD"/>
</dbReference>
<dbReference type="Gene3D" id="3.30.160.60">
    <property type="entry name" value="Classic Zinc Finger"/>
    <property type="match status" value="3"/>
</dbReference>
<dbReference type="FunFam" id="1.10.10.60:FF:000080">
    <property type="entry name" value="Zinc finger homeobox protein 2"/>
    <property type="match status" value="1"/>
</dbReference>
<evidence type="ECO:0000256" key="14">
    <source>
        <dbReference type="SAM" id="MobiDB-lite"/>
    </source>
</evidence>
<feature type="region of interest" description="Disordered" evidence="14">
    <location>
        <begin position="1873"/>
        <end position="1939"/>
    </location>
</feature>
<accession>A0A7R8H8W5</accession>
<dbReference type="GO" id="GO:0008270">
    <property type="term" value="F:zinc ion binding"/>
    <property type="evidence" value="ECO:0007669"/>
    <property type="project" value="UniProtKB-KW"/>
</dbReference>
<keyword evidence="9" id="KW-0804">Transcription</keyword>
<feature type="DNA-binding region" description="Homeobox" evidence="12">
    <location>
        <begin position="1666"/>
        <end position="1725"/>
    </location>
</feature>
<feature type="compositionally biased region" description="Basic and acidic residues" evidence="14">
    <location>
        <begin position="2100"/>
        <end position="2109"/>
    </location>
</feature>
<feature type="compositionally biased region" description="Low complexity" evidence="14">
    <location>
        <begin position="1187"/>
        <end position="1197"/>
    </location>
</feature>
<evidence type="ECO:0000256" key="4">
    <source>
        <dbReference type="ARBA" id="ARBA00022771"/>
    </source>
</evidence>
<dbReference type="GO" id="GO:0005634">
    <property type="term" value="C:nucleus"/>
    <property type="evidence" value="ECO:0007669"/>
    <property type="project" value="UniProtKB-SubCell"/>
</dbReference>
<keyword evidence="2" id="KW-0479">Metal-binding</keyword>
<dbReference type="SUPFAM" id="SSF57667">
    <property type="entry name" value="beta-beta-alpha zinc fingers"/>
    <property type="match status" value="4"/>
</dbReference>
<feature type="compositionally biased region" description="Polar residues" evidence="14">
    <location>
        <begin position="1106"/>
        <end position="1117"/>
    </location>
</feature>
<dbReference type="PANTHER" id="PTHR45891:SF3">
    <property type="entry name" value="ZINC FINGER PROTEIN 2"/>
    <property type="match status" value="1"/>
</dbReference>
<dbReference type="EMBL" id="HG994584">
    <property type="protein sequence ID" value="CAF2946777.1"/>
    <property type="molecule type" value="Genomic_DNA"/>
</dbReference>
<keyword evidence="7 12" id="KW-0238">DNA-binding</keyword>
<feature type="compositionally biased region" description="Acidic residues" evidence="14">
    <location>
        <begin position="1900"/>
        <end position="1912"/>
    </location>
</feature>
<feature type="region of interest" description="Disordered" evidence="14">
    <location>
        <begin position="1171"/>
        <end position="1210"/>
    </location>
</feature>
<feature type="region of interest" description="Disordered" evidence="14">
    <location>
        <begin position="877"/>
        <end position="928"/>
    </location>
</feature>
<feature type="compositionally biased region" description="Polar residues" evidence="14">
    <location>
        <begin position="902"/>
        <end position="911"/>
    </location>
</feature>
<dbReference type="GO" id="GO:0000978">
    <property type="term" value="F:RNA polymerase II cis-regulatory region sequence-specific DNA binding"/>
    <property type="evidence" value="ECO:0007669"/>
    <property type="project" value="TreeGrafter"/>
</dbReference>
<feature type="compositionally biased region" description="Polar residues" evidence="14">
    <location>
        <begin position="1074"/>
        <end position="1091"/>
    </location>
</feature>
<dbReference type="InterPro" id="IPR009057">
    <property type="entry name" value="Homeodomain-like_sf"/>
</dbReference>
<feature type="region of interest" description="Disordered" evidence="14">
    <location>
        <begin position="1641"/>
        <end position="1670"/>
    </location>
</feature>
<keyword evidence="4 11" id="KW-0863">Zinc-finger</keyword>
<evidence type="ECO:0000313" key="16">
    <source>
        <dbReference type="Proteomes" id="UP000675881"/>
    </source>
</evidence>
<dbReference type="Pfam" id="PF24056">
    <property type="entry name" value="zf-C2H2_ZFHX3"/>
    <property type="match status" value="1"/>
</dbReference>
<feature type="region of interest" description="Disordered" evidence="14">
    <location>
        <begin position="2100"/>
        <end position="2121"/>
    </location>
</feature>
<dbReference type="SMART" id="SM00451">
    <property type="entry name" value="ZnF_U1"/>
    <property type="match status" value="7"/>
</dbReference>
<feature type="compositionally biased region" description="Basic residues" evidence="14">
    <location>
        <begin position="764"/>
        <end position="773"/>
    </location>
</feature>
<evidence type="ECO:0000256" key="12">
    <source>
        <dbReference type="PROSITE-ProRule" id="PRU00108"/>
    </source>
</evidence>
<dbReference type="InterPro" id="IPR003604">
    <property type="entry name" value="Matrin/U1-like-C_Znf_C2H2"/>
</dbReference>
<feature type="compositionally biased region" description="Pro residues" evidence="14">
    <location>
        <begin position="1421"/>
        <end position="1435"/>
    </location>
</feature>
<gene>
    <name evidence="15" type="ORF">LSAA_10112</name>
</gene>
<feature type="compositionally biased region" description="Basic and acidic residues" evidence="14">
    <location>
        <begin position="1201"/>
        <end position="1210"/>
    </location>
</feature>
<dbReference type="InterPro" id="IPR051968">
    <property type="entry name" value="ZnFinger_Homeobox_TR"/>
</dbReference>
<feature type="compositionally biased region" description="Low complexity" evidence="14">
    <location>
        <begin position="1874"/>
        <end position="1892"/>
    </location>
</feature>
<feature type="region of interest" description="Disordered" evidence="14">
    <location>
        <begin position="1398"/>
        <end position="1475"/>
    </location>
</feature>
<feature type="compositionally biased region" description="Polar residues" evidence="14">
    <location>
        <begin position="1641"/>
        <end position="1666"/>
    </location>
</feature>
<feature type="region of interest" description="Disordered" evidence="14">
    <location>
        <begin position="959"/>
        <end position="983"/>
    </location>
</feature>
<feature type="compositionally biased region" description="Polar residues" evidence="14">
    <location>
        <begin position="1443"/>
        <end position="1464"/>
    </location>
</feature>
<name>A0A7R8H8W5_LEPSM</name>
<dbReference type="PANTHER" id="PTHR45891">
    <property type="entry name" value="ZINC FINGER HOMEOBOX PROTEIN"/>
    <property type="match status" value="1"/>
</dbReference>
<feature type="region of interest" description="Disordered" evidence="14">
    <location>
        <begin position="1554"/>
        <end position="1593"/>
    </location>
</feature>
<evidence type="ECO:0000256" key="1">
    <source>
        <dbReference type="ARBA" id="ARBA00004123"/>
    </source>
</evidence>
<evidence type="ECO:0000256" key="3">
    <source>
        <dbReference type="ARBA" id="ARBA00022737"/>
    </source>
</evidence>
<evidence type="ECO:0000256" key="8">
    <source>
        <dbReference type="ARBA" id="ARBA00023155"/>
    </source>
</evidence>
<feature type="compositionally biased region" description="Low complexity" evidence="14">
    <location>
        <begin position="809"/>
        <end position="830"/>
    </location>
</feature>
<reference evidence="15" key="1">
    <citation type="submission" date="2021-02" db="EMBL/GenBank/DDBJ databases">
        <authorList>
            <person name="Bekaert M."/>
        </authorList>
    </citation>
    <scope>NUCLEOTIDE SEQUENCE</scope>
    <source>
        <strain evidence="15">IoA-00</strain>
    </source>
</reference>
<feature type="compositionally biased region" description="Polar residues" evidence="14">
    <location>
        <begin position="959"/>
        <end position="972"/>
    </location>
</feature>
<feature type="region of interest" description="Disordered" evidence="14">
    <location>
        <begin position="375"/>
        <end position="429"/>
    </location>
</feature>
<evidence type="ECO:0000313" key="15">
    <source>
        <dbReference type="EMBL" id="CAF2946777.1"/>
    </source>
</evidence>
<evidence type="ECO:0000256" key="2">
    <source>
        <dbReference type="ARBA" id="ARBA00022723"/>
    </source>
</evidence>
<feature type="region of interest" description="Disordered" evidence="14">
    <location>
        <begin position="1265"/>
        <end position="1309"/>
    </location>
</feature>
<dbReference type="SMART" id="SM00355">
    <property type="entry name" value="ZnF_C2H2"/>
    <property type="match status" value="12"/>
</dbReference>